<dbReference type="AlphaFoldDB" id="A0A0E9TTV2"/>
<reference evidence="2" key="1">
    <citation type="submission" date="2014-11" db="EMBL/GenBank/DDBJ databases">
        <authorList>
            <person name="Amaro Gonzalez C."/>
        </authorList>
    </citation>
    <scope>NUCLEOTIDE SEQUENCE</scope>
</reference>
<reference evidence="2" key="2">
    <citation type="journal article" date="2015" name="Fish Shellfish Immunol.">
        <title>Early steps in the European eel (Anguilla anguilla)-Vibrio vulnificus interaction in the gills: Role of the RtxA13 toxin.</title>
        <authorList>
            <person name="Callol A."/>
            <person name="Pajuelo D."/>
            <person name="Ebbesson L."/>
            <person name="Teles M."/>
            <person name="MacKenzie S."/>
            <person name="Amaro C."/>
        </authorList>
    </citation>
    <scope>NUCLEOTIDE SEQUENCE</scope>
</reference>
<name>A0A0E9TTV2_ANGAN</name>
<protein>
    <submittedName>
        <fullName evidence="2">Uncharacterized protein</fullName>
    </submittedName>
</protein>
<feature type="region of interest" description="Disordered" evidence="1">
    <location>
        <begin position="1"/>
        <end position="30"/>
    </location>
</feature>
<proteinExistence type="predicted"/>
<dbReference type="EMBL" id="GBXM01051448">
    <property type="protein sequence ID" value="JAH57129.1"/>
    <property type="molecule type" value="Transcribed_RNA"/>
</dbReference>
<evidence type="ECO:0000256" key="1">
    <source>
        <dbReference type="SAM" id="MobiDB-lite"/>
    </source>
</evidence>
<evidence type="ECO:0000313" key="2">
    <source>
        <dbReference type="EMBL" id="JAH57129.1"/>
    </source>
</evidence>
<organism evidence="2">
    <name type="scientific">Anguilla anguilla</name>
    <name type="common">European freshwater eel</name>
    <name type="synonym">Muraena anguilla</name>
    <dbReference type="NCBI Taxonomy" id="7936"/>
    <lineage>
        <taxon>Eukaryota</taxon>
        <taxon>Metazoa</taxon>
        <taxon>Chordata</taxon>
        <taxon>Craniata</taxon>
        <taxon>Vertebrata</taxon>
        <taxon>Euteleostomi</taxon>
        <taxon>Actinopterygii</taxon>
        <taxon>Neopterygii</taxon>
        <taxon>Teleostei</taxon>
        <taxon>Anguilliformes</taxon>
        <taxon>Anguillidae</taxon>
        <taxon>Anguilla</taxon>
    </lineage>
</organism>
<accession>A0A0E9TTV2</accession>
<sequence length="30" mass="3192">MTSTCTASLRTSSRAIWNPMANTSPARAHA</sequence>